<dbReference type="EMBL" id="CP141059">
    <property type="protein sequence ID" value="WQQ25982.1"/>
    <property type="molecule type" value="Genomic_DNA"/>
</dbReference>
<evidence type="ECO:0000256" key="1">
    <source>
        <dbReference type="ARBA" id="ARBA00022676"/>
    </source>
</evidence>
<dbReference type="InterPro" id="IPR007657">
    <property type="entry name" value="Glycosyltransferase_61"/>
</dbReference>
<accession>A0ABZ0ZQS6</accession>
<evidence type="ECO:0000259" key="4">
    <source>
        <dbReference type="Pfam" id="PF04577"/>
    </source>
</evidence>
<dbReference type="Pfam" id="PF04577">
    <property type="entry name" value="Glyco_transf_61"/>
    <property type="match status" value="1"/>
</dbReference>
<dbReference type="RefSeq" id="WP_322937128.1">
    <property type="nucleotide sequence ID" value="NZ_CP141059.1"/>
</dbReference>
<keyword evidence="1" id="KW-0328">Glycosyltransferase</keyword>
<evidence type="ECO:0000256" key="2">
    <source>
        <dbReference type="ARBA" id="ARBA00022679"/>
    </source>
</evidence>
<keyword evidence="3" id="KW-0325">Glycoprotein</keyword>
<name>A0ABZ0ZQS6_9ACTN</name>
<evidence type="ECO:0000313" key="5">
    <source>
        <dbReference type="EMBL" id="WQQ25982.1"/>
    </source>
</evidence>
<reference evidence="6" key="1">
    <citation type="submission" date="2023-12" db="EMBL/GenBank/DDBJ databases">
        <title>Novel species in genus Nocardioides.</title>
        <authorList>
            <person name="Zhou H."/>
        </authorList>
    </citation>
    <scope>NUCLEOTIDE SEQUENCE [LARGE SCALE GENOMIC DNA]</scope>
    <source>
        <strain evidence="6">HM61</strain>
    </source>
</reference>
<evidence type="ECO:0000256" key="3">
    <source>
        <dbReference type="ARBA" id="ARBA00023180"/>
    </source>
</evidence>
<proteinExistence type="predicted"/>
<dbReference type="PANTHER" id="PTHR20961">
    <property type="entry name" value="GLYCOSYLTRANSFERASE"/>
    <property type="match status" value="1"/>
</dbReference>
<dbReference type="Proteomes" id="UP001327225">
    <property type="component" value="Chromosome"/>
</dbReference>
<keyword evidence="2" id="KW-0808">Transferase</keyword>
<gene>
    <name evidence="5" type="ORF">SHK19_18685</name>
</gene>
<dbReference type="InterPro" id="IPR049625">
    <property type="entry name" value="Glyco_transf_61_cat"/>
</dbReference>
<protein>
    <submittedName>
        <fullName evidence="5">Glycosyltransferase 61 family protein</fullName>
    </submittedName>
</protein>
<keyword evidence="6" id="KW-1185">Reference proteome</keyword>
<organism evidence="5 6">
    <name type="scientific">Nocardioides bizhenqiangii</name>
    <dbReference type="NCBI Taxonomy" id="3095076"/>
    <lineage>
        <taxon>Bacteria</taxon>
        <taxon>Bacillati</taxon>
        <taxon>Actinomycetota</taxon>
        <taxon>Actinomycetes</taxon>
        <taxon>Propionibacteriales</taxon>
        <taxon>Nocardioidaceae</taxon>
        <taxon>Nocardioides</taxon>
    </lineage>
</organism>
<evidence type="ECO:0000313" key="6">
    <source>
        <dbReference type="Proteomes" id="UP001327225"/>
    </source>
</evidence>
<feature type="domain" description="Glycosyltransferase 61 catalytic" evidence="4">
    <location>
        <begin position="167"/>
        <end position="336"/>
    </location>
</feature>
<sequence length="398" mass="43799">MTLPPAVRRWWPQLKRVHRFLTLMSGTLFRTVAPVLGSRGVARTATGRSIDTVAREPGTVALHAGGPPVAVPRRPTPGDPAGHPVFEEERTAVVPATFTLEVTNGRLAGDFGATITPGGILDHETSTYFGVFDWREHPLYLRPTLGRIERVEGSVLSLAARGASGNYYHFLYDAIARYGVFEESMPGEQVDAVVVPHGTRYQRELLELAGIPGPYIQPQADRTVRADRLLVPSNPNWALQAPPSTVSWLRDRLPAKEPPTTPQRLYLTRGSAPQTRRYLEEEELMPELERRGFVRLDPGTLSVQQQIDTFHAAEVVVAPHGAGLTNVTFSPSGVRVLELFPSTYVHRGLWAICQAIGADYRYLVATRPARPGRHNAGISDDVSIPPDRVLRAVDELLG</sequence>